<evidence type="ECO:0000313" key="3">
    <source>
        <dbReference type="Proteomes" id="UP000196368"/>
    </source>
</evidence>
<dbReference type="EMBL" id="NFJD01000002">
    <property type="protein sequence ID" value="OUO56951.1"/>
    <property type="molecule type" value="Genomic_DNA"/>
</dbReference>
<proteinExistence type="predicted"/>
<keyword evidence="1" id="KW-1133">Transmembrane helix</keyword>
<keyword evidence="3" id="KW-1185">Reference proteome</keyword>
<dbReference type="RefSeq" id="WP_087288047.1">
    <property type="nucleotide sequence ID" value="NZ_NFJD01000002.1"/>
</dbReference>
<organism evidence="2 3">
    <name type="scientific">Candidatus Avelusimicrobium gallicola</name>
    <dbReference type="NCBI Taxonomy" id="2562704"/>
    <lineage>
        <taxon>Bacteria</taxon>
        <taxon>Pseudomonadati</taxon>
        <taxon>Elusimicrobiota</taxon>
        <taxon>Elusimicrobia</taxon>
        <taxon>Elusimicrobiales</taxon>
        <taxon>Elusimicrobiaceae</taxon>
        <taxon>Candidatus Avelusimicrobium</taxon>
    </lineage>
</organism>
<gene>
    <name evidence="2" type="ORF">B5F75_03650</name>
</gene>
<comment type="caution">
    <text evidence="2">The sequence shown here is derived from an EMBL/GenBank/DDBJ whole genome shotgun (WGS) entry which is preliminary data.</text>
</comment>
<feature type="transmembrane region" description="Helical" evidence="1">
    <location>
        <begin position="44"/>
        <end position="66"/>
    </location>
</feature>
<evidence type="ECO:0000256" key="1">
    <source>
        <dbReference type="SAM" id="Phobius"/>
    </source>
</evidence>
<accession>A0A1Y4DNH6</accession>
<reference evidence="3" key="1">
    <citation type="submission" date="2017-04" db="EMBL/GenBank/DDBJ databases">
        <title>Function of individual gut microbiota members based on whole genome sequencing of pure cultures obtained from chicken caecum.</title>
        <authorList>
            <person name="Medvecky M."/>
            <person name="Cejkova D."/>
            <person name="Polansky O."/>
            <person name="Karasova D."/>
            <person name="Kubasova T."/>
            <person name="Cizek A."/>
            <person name="Rychlik I."/>
        </authorList>
    </citation>
    <scope>NUCLEOTIDE SEQUENCE [LARGE SCALE GENOMIC DNA]</scope>
    <source>
        <strain evidence="3">An273</strain>
    </source>
</reference>
<keyword evidence="1" id="KW-0472">Membrane</keyword>
<protein>
    <recommendedName>
        <fullName evidence="4">DUF4321 domain-containing protein</fullName>
    </recommendedName>
</protein>
<keyword evidence="1" id="KW-0812">Transmembrane</keyword>
<dbReference type="Proteomes" id="UP000196368">
    <property type="component" value="Unassembled WGS sequence"/>
</dbReference>
<sequence length="72" mass="7721">MRGIIFTVLTLIVGALIGLGLDKLASFLPVQLDQALSRVYAIGVHPLSLHISICGALGLVFGYIIISKFVRK</sequence>
<evidence type="ECO:0000313" key="2">
    <source>
        <dbReference type="EMBL" id="OUO56951.1"/>
    </source>
</evidence>
<dbReference type="AlphaFoldDB" id="A0A1Y4DNH6"/>
<name>A0A1Y4DNH6_9BACT</name>
<evidence type="ECO:0008006" key="4">
    <source>
        <dbReference type="Google" id="ProtNLM"/>
    </source>
</evidence>